<dbReference type="FunFam" id="3.40.720.10:FF:000004">
    <property type="entry name" value="Arylsulfatase E"/>
    <property type="match status" value="1"/>
</dbReference>
<reference evidence="8 9" key="1">
    <citation type="submission" date="2019-02" db="EMBL/GenBank/DDBJ databases">
        <title>Deep-cultivation of Planctomycetes and their phenomic and genomic characterization uncovers novel biology.</title>
        <authorList>
            <person name="Wiegand S."/>
            <person name="Jogler M."/>
            <person name="Boedeker C."/>
            <person name="Pinto D."/>
            <person name="Vollmers J."/>
            <person name="Rivas-Marin E."/>
            <person name="Kohn T."/>
            <person name="Peeters S.H."/>
            <person name="Heuer A."/>
            <person name="Rast P."/>
            <person name="Oberbeckmann S."/>
            <person name="Bunk B."/>
            <person name="Jeske O."/>
            <person name="Meyerdierks A."/>
            <person name="Storesund J.E."/>
            <person name="Kallscheuer N."/>
            <person name="Luecker S."/>
            <person name="Lage O.M."/>
            <person name="Pohl T."/>
            <person name="Merkel B.J."/>
            <person name="Hornburger P."/>
            <person name="Mueller R.-W."/>
            <person name="Bruemmer F."/>
            <person name="Labrenz M."/>
            <person name="Spormann A.M."/>
            <person name="Op Den Camp H."/>
            <person name="Overmann J."/>
            <person name="Amann R."/>
            <person name="Jetten M.S.M."/>
            <person name="Mascher T."/>
            <person name="Medema M.H."/>
            <person name="Devos D.P."/>
            <person name="Kaster A.-K."/>
            <person name="Ovreas L."/>
            <person name="Rohde M."/>
            <person name="Galperin M.Y."/>
            <person name="Jogler C."/>
        </authorList>
    </citation>
    <scope>NUCLEOTIDE SEQUENCE [LARGE SCALE GENOMIC DNA]</scope>
    <source>
        <strain evidence="8 9">CA54</strain>
    </source>
</reference>
<evidence type="ECO:0000256" key="5">
    <source>
        <dbReference type="SAM" id="MobiDB-lite"/>
    </source>
</evidence>
<dbReference type="EMBL" id="SJPP01000002">
    <property type="protein sequence ID" value="TWU09681.1"/>
    <property type="molecule type" value="Genomic_DNA"/>
</dbReference>
<dbReference type="Gene3D" id="3.30.1120.10">
    <property type="match status" value="1"/>
</dbReference>
<dbReference type="InterPro" id="IPR000917">
    <property type="entry name" value="Sulfatase_N"/>
</dbReference>
<keyword evidence="3 8" id="KW-0378">Hydrolase</keyword>
<dbReference type="SUPFAM" id="SSF53649">
    <property type="entry name" value="Alkaline phosphatase-like"/>
    <property type="match status" value="1"/>
</dbReference>
<comment type="similarity">
    <text evidence="1">Belongs to the sulfatase family.</text>
</comment>
<name>A0A5C6BDX8_9PLAN</name>
<dbReference type="PROSITE" id="PS00149">
    <property type="entry name" value="SULFATASE_2"/>
    <property type="match status" value="1"/>
</dbReference>
<evidence type="ECO:0000313" key="8">
    <source>
        <dbReference type="EMBL" id="TWU09681.1"/>
    </source>
</evidence>
<evidence type="ECO:0000256" key="3">
    <source>
        <dbReference type="ARBA" id="ARBA00022801"/>
    </source>
</evidence>
<evidence type="ECO:0000259" key="7">
    <source>
        <dbReference type="Pfam" id="PF00884"/>
    </source>
</evidence>
<feature type="domain" description="Sulfatase N-terminal" evidence="7">
    <location>
        <begin position="33"/>
        <end position="345"/>
    </location>
</feature>
<dbReference type="Pfam" id="PF00884">
    <property type="entry name" value="Sulfatase"/>
    <property type="match status" value="1"/>
</dbReference>
<keyword evidence="2" id="KW-0479">Metal-binding</keyword>
<evidence type="ECO:0000313" key="9">
    <source>
        <dbReference type="Proteomes" id="UP000320735"/>
    </source>
</evidence>
<organism evidence="8 9">
    <name type="scientific">Symmachiella macrocystis</name>
    <dbReference type="NCBI Taxonomy" id="2527985"/>
    <lineage>
        <taxon>Bacteria</taxon>
        <taxon>Pseudomonadati</taxon>
        <taxon>Planctomycetota</taxon>
        <taxon>Planctomycetia</taxon>
        <taxon>Planctomycetales</taxon>
        <taxon>Planctomycetaceae</taxon>
        <taxon>Symmachiella</taxon>
    </lineage>
</organism>
<evidence type="ECO:0000256" key="4">
    <source>
        <dbReference type="ARBA" id="ARBA00022837"/>
    </source>
</evidence>
<sequence precursor="true">MSQAYLIRGTAALFAVLLFFAGNSAVTHAADKPNFIVIYCDNLGYGDIGCFGSTQHRTPNIDRMAAEGLKLTSFYVSSGVCTPSRASLMTGCYPRRVNLHESAKGGIVLRPVGQRGLHPDEITIAEVLKQQGYATACIGKWHLGDQPQFLPTRQGFDRYFGIPYSDDMTQRPGQPWPPLPLMEGEKVIEAPVDRNTLTKRYTEAAVEFIEQNRDRPFFLYLPHAMPGSTREPFASEAFSGKSANGAYGDSVEEIDWSTGEILETLKELGLDERTMVIWTSDNGAPRRNPPQGSNQPLGGWGYTTQEGGMRVPCLVRQPGTVPAGAVSDELCTTMDLLPTFAKLSGSFAPENRIIDGKDITPILVGDDDAKSPHEAFYYYQRGQLQAVRSGKWKLHLALPKPRGKKQPRTFALYDVVADLGETTDLADKHPGIVKKLQRFAEAARKDLGDEGHPGKNQRAAGHEPHPTPRELTR</sequence>
<dbReference type="Pfam" id="PF14707">
    <property type="entry name" value="Sulfatase_C"/>
    <property type="match status" value="1"/>
</dbReference>
<dbReference type="GO" id="GO:0004065">
    <property type="term" value="F:arylsulfatase activity"/>
    <property type="evidence" value="ECO:0007669"/>
    <property type="project" value="UniProtKB-EC"/>
</dbReference>
<dbReference type="RefSeq" id="WP_146373349.1">
    <property type="nucleotide sequence ID" value="NZ_SJPP01000002.1"/>
</dbReference>
<dbReference type="GO" id="GO:0046872">
    <property type="term" value="F:metal ion binding"/>
    <property type="evidence" value="ECO:0007669"/>
    <property type="project" value="UniProtKB-KW"/>
</dbReference>
<dbReference type="EC" id="3.1.6.1" evidence="8"/>
<dbReference type="InterPro" id="IPR050738">
    <property type="entry name" value="Sulfatase"/>
</dbReference>
<dbReference type="OrthoDB" id="9783154at2"/>
<dbReference type="InterPro" id="IPR017850">
    <property type="entry name" value="Alkaline_phosphatase_core_sf"/>
</dbReference>
<dbReference type="Proteomes" id="UP000320735">
    <property type="component" value="Unassembled WGS sequence"/>
</dbReference>
<protein>
    <submittedName>
        <fullName evidence="8">Arylsulfatase</fullName>
        <ecNumber evidence="8">3.1.6.1</ecNumber>
    </submittedName>
</protein>
<feature type="compositionally biased region" description="Basic and acidic residues" evidence="5">
    <location>
        <begin position="460"/>
        <end position="473"/>
    </location>
</feature>
<dbReference type="InterPro" id="IPR024607">
    <property type="entry name" value="Sulfatase_CS"/>
</dbReference>
<dbReference type="PANTHER" id="PTHR42693">
    <property type="entry name" value="ARYLSULFATASE FAMILY MEMBER"/>
    <property type="match status" value="1"/>
</dbReference>
<evidence type="ECO:0000256" key="2">
    <source>
        <dbReference type="ARBA" id="ARBA00022723"/>
    </source>
</evidence>
<keyword evidence="9" id="KW-1185">Reference proteome</keyword>
<feature type="signal peptide" evidence="6">
    <location>
        <begin position="1"/>
        <end position="29"/>
    </location>
</feature>
<dbReference type="CDD" id="cd16026">
    <property type="entry name" value="GALNS_like"/>
    <property type="match status" value="1"/>
</dbReference>
<dbReference type="Gene3D" id="3.40.720.10">
    <property type="entry name" value="Alkaline Phosphatase, subunit A"/>
    <property type="match status" value="1"/>
</dbReference>
<dbReference type="PANTHER" id="PTHR42693:SF53">
    <property type="entry name" value="ENDO-4-O-SULFATASE"/>
    <property type="match status" value="1"/>
</dbReference>
<proteinExistence type="inferred from homology"/>
<gene>
    <name evidence="8" type="primary">atsA_27</name>
    <name evidence="8" type="ORF">CA54_49230</name>
</gene>
<feature type="chain" id="PRO_5023004692" evidence="6">
    <location>
        <begin position="30"/>
        <end position="473"/>
    </location>
</feature>
<accession>A0A5C6BDX8</accession>
<comment type="caution">
    <text evidence="8">The sequence shown here is derived from an EMBL/GenBank/DDBJ whole genome shotgun (WGS) entry which is preliminary data.</text>
</comment>
<evidence type="ECO:0000256" key="1">
    <source>
        <dbReference type="ARBA" id="ARBA00008779"/>
    </source>
</evidence>
<keyword evidence="6" id="KW-0732">Signal</keyword>
<evidence type="ECO:0000256" key="6">
    <source>
        <dbReference type="SAM" id="SignalP"/>
    </source>
</evidence>
<dbReference type="AlphaFoldDB" id="A0A5C6BDX8"/>
<dbReference type="PROSITE" id="PS00523">
    <property type="entry name" value="SULFATASE_1"/>
    <property type="match status" value="1"/>
</dbReference>
<keyword evidence="4" id="KW-0106">Calcium</keyword>
<feature type="region of interest" description="Disordered" evidence="5">
    <location>
        <begin position="443"/>
        <end position="473"/>
    </location>
</feature>
<feature type="compositionally biased region" description="Basic and acidic residues" evidence="5">
    <location>
        <begin position="443"/>
        <end position="453"/>
    </location>
</feature>